<dbReference type="EMBL" id="GGEC01020976">
    <property type="protein sequence ID" value="MBX01460.1"/>
    <property type="molecule type" value="Transcribed_RNA"/>
</dbReference>
<dbReference type="AlphaFoldDB" id="A0A2P2K6U5"/>
<organism evidence="1">
    <name type="scientific">Rhizophora mucronata</name>
    <name type="common">Asiatic mangrove</name>
    <dbReference type="NCBI Taxonomy" id="61149"/>
    <lineage>
        <taxon>Eukaryota</taxon>
        <taxon>Viridiplantae</taxon>
        <taxon>Streptophyta</taxon>
        <taxon>Embryophyta</taxon>
        <taxon>Tracheophyta</taxon>
        <taxon>Spermatophyta</taxon>
        <taxon>Magnoliopsida</taxon>
        <taxon>eudicotyledons</taxon>
        <taxon>Gunneridae</taxon>
        <taxon>Pentapetalae</taxon>
        <taxon>rosids</taxon>
        <taxon>fabids</taxon>
        <taxon>Malpighiales</taxon>
        <taxon>Rhizophoraceae</taxon>
        <taxon>Rhizophora</taxon>
    </lineage>
</organism>
<accession>A0A2P2K6U5</accession>
<name>A0A2P2K6U5_RHIMU</name>
<reference evidence="1" key="1">
    <citation type="submission" date="2018-02" db="EMBL/GenBank/DDBJ databases">
        <title>Rhizophora mucronata_Transcriptome.</title>
        <authorList>
            <person name="Meera S.P."/>
            <person name="Sreeshan A."/>
            <person name="Augustine A."/>
        </authorList>
    </citation>
    <scope>NUCLEOTIDE SEQUENCE</scope>
    <source>
        <tissue evidence="1">Leaf</tissue>
    </source>
</reference>
<sequence length="36" mass="4106">MMVRHLSITGVTNFCSWLITNLTNIQTTKLIFSPSH</sequence>
<proteinExistence type="predicted"/>
<evidence type="ECO:0000313" key="1">
    <source>
        <dbReference type="EMBL" id="MBX01460.1"/>
    </source>
</evidence>
<protein>
    <submittedName>
        <fullName evidence="1">Uncharacterized protein</fullName>
    </submittedName>
</protein>